<dbReference type="EMBL" id="JARVKF010000396">
    <property type="protein sequence ID" value="KAK9417665.1"/>
    <property type="molecule type" value="Genomic_DNA"/>
</dbReference>
<evidence type="ECO:0000256" key="6">
    <source>
        <dbReference type="SAM" id="Phobius"/>
    </source>
</evidence>
<evidence type="ECO:0000313" key="8">
    <source>
        <dbReference type="Proteomes" id="UP001408356"/>
    </source>
</evidence>
<gene>
    <name evidence="7" type="ORF">SUNI508_01422</name>
</gene>
<feature type="region of interest" description="Disordered" evidence="5">
    <location>
        <begin position="247"/>
        <end position="386"/>
    </location>
</feature>
<dbReference type="Proteomes" id="UP001408356">
    <property type="component" value="Unassembled WGS sequence"/>
</dbReference>
<organism evidence="7 8">
    <name type="scientific">Seiridium unicorne</name>
    <dbReference type="NCBI Taxonomy" id="138068"/>
    <lineage>
        <taxon>Eukaryota</taxon>
        <taxon>Fungi</taxon>
        <taxon>Dikarya</taxon>
        <taxon>Ascomycota</taxon>
        <taxon>Pezizomycotina</taxon>
        <taxon>Sordariomycetes</taxon>
        <taxon>Xylariomycetidae</taxon>
        <taxon>Amphisphaeriales</taxon>
        <taxon>Sporocadaceae</taxon>
        <taxon>Seiridium</taxon>
    </lineage>
</organism>
<evidence type="ECO:0000313" key="7">
    <source>
        <dbReference type="EMBL" id="KAK9417665.1"/>
    </source>
</evidence>
<evidence type="ECO:0000256" key="3">
    <source>
        <dbReference type="ARBA" id="ARBA00022989"/>
    </source>
</evidence>
<reference evidence="7 8" key="1">
    <citation type="journal article" date="2024" name="J. Plant Pathol.">
        <title>Sequence and assembly of the genome of Seiridium unicorne, isolate CBS 538.82, causal agent of cypress canker disease.</title>
        <authorList>
            <person name="Scali E."/>
            <person name="Rocca G.D."/>
            <person name="Danti R."/>
            <person name="Garbelotto M."/>
            <person name="Barberini S."/>
            <person name="Baroncelli R."/>
            <person name="Emiliani G."/>
        </authorList>
    </citation>
    <scope>NUCLEOTIDE SEQUENCE [LARGE SCALE GENOMIC DNA]</scope>
    <source>
        <strain evidence="7 8">BM-138-508</strain>
    </source>
</reference>
<evidence type="ECO:0000256" key="5">
    <source>
        <dbReference type="SAM" id="MobiDB-lite"/>
    </source>
</evidence>
<dbReference type="Gene3D" id="1.20.5.510">
    <property type="entry name" value="Single helix bin"/>
    <property type="match status" value="1"/>
</dbReference>
<comment type="caution">
    <text evidence="7">The sequence shown here is derived from an EMBL/GenBank/DDBJ whole genome shotgun (WGS) entry which is preliminary data.</text>
</comment>
<keyword evidence="2 6" id="KW-0812">Transmembrane</keyword>
<evidence type="ECO:0000256" key="2">
    <source>
        <dbReference type="ARBA" id="ARBA00022692"/>
    </source>
</evidence>
<keyword evidence="8" id="KW-1185">Reference proteome</keyword>
<dbReference type="PANTHER" id="PTHR15549:SF26">
    <property type="entry name" value="AXIAL BUDDING PATTERN PROTEIN 2-RELATED"/>
    <property type="match status" value="1"/>
</dbReference>
<keyword evidence="4 6" id="KW-0472">Membrane</keyword>
<sequence length="386" mass="40707">MTSYDTAVSNGTCYWRIGEEAGRDFIPCGNAYSSEVNFQCCTLGDVCFDNGACYNADYGATYFAACTDPDYKASECPDKGRYSDRQWTGLVTCGTSTGQFNKDETWAGCPEPNVDHLTYFTKGCKCNDSNPALFTDYAALVRTAVLPTETDGTITFVNGHKASTVLVSATTSTSTSSGSSLTKATTLIASPTSSEIPGATSPFVDDAAGPSSGTKAAIGGGVAGGVLLLAIVAALAWFLRRRRKQKGKDLTAEPAPSLHGGSTSTARPLSAINRDQPDNTHGFTGYKAELAADGPPSGDTMVSPLSPDSARFPGQQRQYEAYNPDRHGNYSQYTDRSGTLSPHRDTIYGSVLSVTPQHTGSTLEHPSSANERTGQRAMAPIAELPG</sequence>
<dbReference type="InterPro" id="IPR051694">
    <property type="entry name" value="Immunoregulatory_rcpt-like"/>
</dbReference>
<proteinExistence type="predicted"/>
<comment type="subcellular location">
    <subcellularLocation>
        <location evidence="1">Membrane</location>
        <topology evidence="1">Single-pass membrane protein</topology>
    </subcellularLocation>
</comment>
<keyword evidence="3 6" id="KW-1133">Transmembrane helix</keyword>
<feature type="transmembrane region" description="Helical" evidence="6">
    <location>
        <begin position="216"/>
        <end position="239"/>
    </location>
</feature>
<evidence type="ECO:0000256" key="4">
    <source>
        <dbReference type="ARBA" id="ARBA00023136"/>
    </source>
</evidence>
<feature type="compositionally biased region" description="Polar residues" evidence="5">
    <location>
        <begin position="329"/>
        <end position="340"/>
    </location>
</feature>
<dbReference type="PANTHER" id="PTHR15549">
    <property type="entry name" value="PAIRED IMMUNOGLOBULIN-LIKE TYPE 2 RECEPTOR"/>
    <property type="match status" value="1"/>
</dbReference>
<protein>
    <submittedName>
        <fullName evidence="7">Uncharacterized protein</fullName>
    </submittedName>
</protein>
<name>A0ABR2USL3_9PEZI</name>
<evidence type="ECO:0000256" key="1">
    <source>
        <dbReference type="ARBA" id="ARBA00004167"/>
    </source>
</evidence>
<feature type="compositionally biased region" description="Polar residues" evidence="5">
    <location>
        <begin position="352"/>
        <end position="372"/>
    </location>
</feature>
<accession>A0ABR2USL3</accession>